<dbReference type="GO" id="GO:0008168">
    <property type="term" value="F:methyltransferase activity"/>
    <property type="evidence" value="ECO:0007669"/>
    <property type="project" value="UniProtKB-KW"/>
</dbReference>
<comment type="caution">
    <text evidence="1">The sequence shown here is derived from an EMBL/GenBank/DDBJ whole genome shotgun (WGS) entry which is preliminary data.</text>
</comment>
<dbReference type="EMBL" id="JBHTJT010000006">
    <property type="protein sequence ID" value="MFD0978506.1"/>
    <property type="molecule type" value="Genomic_DNA"/>
</dbReference>
<protein>
    <submittedName>
        <fullName evidence="1">TylF/MycF/NovP-related O-methyltransferase</fullName>
        <ecNumber evidence="1">2.1.1.-</ecNumber>
    </submittedName>
</protein>
<dbReference type="Proteomes" id="UP001597108">
    <property type="component" value="Unassembled WGS sequence"/>
</dbReference>
<keyword evidence="1" id="KW-0808">Transferase</keyword>
<dbReference type="Pfam" id="PF05711">
    <property type="entry name" value="TylF"/>
    <property type="match status" value="1"/>
</dbReference>
<dbReference type="PANTHER" id="PTHR40036">
    <property type="entry name" value="MACROCIN O-METHYLTRANSFERASE"/>
    <property type="match status" value="1"/>
</dbReference>
<dbReference type="EC" id="2.1.1.-" evidence="1"/>
<name>A0ABW3IKA8_9RHOB</name>
<proteinExistence type="predicted"/>
<accession>A0ABW3IKA8</accession>
<evidence type="ECO:0000313" key="2">
    <source>
        <dbReference type="Proteomes" id="UP001597108"/>
    </source>
</evidence>
<keyword evidence="1" id="KW-0489">Methyltransferase</keyword>
<keyword evidence="2" id="KW-1185">Reference proteome</keyword>
<organism evidence="1 2">
    <name type="scientific">Tropicimonas aquimaris</name>
    <dbReference type="NCBI Taxonomy" id="914152"/>
    <lineage>
        <taxon>Bacteria</taxon>
        <taxon>Pseudomonadati</taxon>
        <taxon>Pseudomonadota</taxon>
        <taxon>Alphaproteobacteria</taxon>
        <taxon>Rhodobacterales</taxon>
        <taxon>Roseobacteraceae</taxon>
        <taxon>Tropicimonas</taxon>
    </lineage>
</organism>
<sequence length="232" mass="27031">MDHIYEVLRAFRDDYEGSFSVLEFGVADGYAFTKKLHAARYLKMESRVMFHGFDTFEGLPDIDQGADGALIEGDDWVAGTYKGRYDELQSYCGAKYGNFELHKGLFEDTLTKDFLATLEEYRPALIWIDCDLYSSTISVFKRLIPWIPTGTVIYFDDIYYNFSSRFTGEMRAVHEINRGDFGSGIELVPDRYLSWNSNRLYRFINLDAKFQHKLKETRRDDLRLRGDDSPFP</sequence>
<dbReference type="InterPro" id="IPR008884">
    <property type="entry name" value="TylF_MeTrfase"/>
</dbReference>
<dbReference type="RefSeq" id="WP_386072435.1">
    <property type="nucleotide sequence ID" value="NZ_JBHTJT010000006.1"/>
</dbReference>
<dbReference type="Gene3D" id="3.40.50.150">
    <property type="entry name" value="Vaccinia Virus protein VP39"/>
    <property type="match status" value="1"/>
</dbReference>
<reference evidence="2" key="1">
    <citation type="journal article" date="2019" name="Int. J. Syst. Evol. Microbiol.">
        <title>The Global Catalogue of Microorganisms (GCM) 10K type strain sequencing project: providing services to taxonomists for standard genome sequencing and annotation.</title>
        <authorList>
            <consortium name="The Broad Institute Genomics Platform"/>
            <consortium name="The Broad Institute Genome Sequencing Center for Infectious Disease"/>
            <person name="Wu L."/>
            <person name="Ma J."/>
        </authorList>
    </citation>
    <scope>NUCLEOTIDE SEQUENCE [LARGE SCALE GENOMIC DNA]</scope>
    <source>
        <strain evidence="2">CCUG 60524</strain>
    </source>
</reference>
<evidence type="ECO:0000313" key="1">
    <source>
        <dbReference type="EMBL" id="MFD0978506.1"/>
    </source>
</evidence>
<gene>
    <name evidence="1" type="ORF">ACFQ2S_02475</name>
</gene>
<dbReference type="GO" id="GO:0032259">
    <property type="term" value="P:methylation"/>
    <property type="evidence" value="ECO:0007669"/>
    <property type="project" value="UniProtKB-KW"/>
</dbReference>
<dbReference type="InterPro" id="IPR029063">
    <property type="entry name" value="SAM-dependent_MTases_sf"/>
</dbReference>
<dbReference type="PANTHER" id="PTHR40036:SF1">
    <property type="entry name" value="MACROCIN O-METHYLTRANSFERASE"/>
    <property type="match status" value="1"/>
</dbReference>